<keyword evidence="2" id="KW-1185">Reference proteome</keyword>
<organism evidence="1 2">
    <name type="scientific">Parelaphostrongylus tenuis</name>
    <name type="common">Meningeal worm</name>
    <dbReference type="NCBI Taxonomy" id="148309"/>
    <lineage>
        <taxon>Eukaryota</taxon>
        <taxon>Metazoa</taxon>
        <taxon>Ecdysozoa</taxon>
        <taxon>Nematoda</taxon>
        <taxon>Chromadorea</taxon>
        <taxon>Rhabditida</taxon>
        <taxon>Rhabditina</taxon>
        <taxon>Rhabditomorpha</taxon>
        <taxon>Strongyloidea</taxon>
        <taxon>Metastrongylidae</taxon>
        <taxon>Parelaphostrongylus</taxon>
    </lineage>
</organism>
<dbReference type="AlphaFoldDB" id="A0AAD5R1A6"/>
<dbReference type="Gene3D" id="3.40.33.10">
    <property type="entry name" value="CAP"/>
    <property type="match status" value="1"/>
</dbReference>
<dbReference type="InterPro" id="IPR035940">
    <property type="entry name" value="CAP_sf"/>
</dbReference>
<evidence type="ECO:0000313" key="2">
    <source>
        <dbReference type="Proteomes" id="UP001196413"/>
    </source>
</evidence>
<comment type="caution">
    <text evidence="1">The sequence shown here is derived from an EMBL/GenBank/DDBJ whole genome shotgun (WGS) entry which is preliminary data.</text>
</comment>
<dbReference type="SUPFAM" id="SSF55797">
    <property type="entry name" value="PR-1-like"/>
    <property type="match status" value="1"/>
</dbReference>
<accession>A0AAD5R1A6</accession>
<name>A0AAD5R1A6_PARTN</name>
<dbReference type="EMBL" id="JAHQIW010005955">
    <property type="protein sequence ID" value="KAJ1367587.1"/>
    <property type="molecule type" value="Genomic_DNA"/>
</dbReference>
<evidence type="ECO:0000313" key="1">
    <source>
        <dbReference type="EMBL" id="KAJ1367587.1"/>
    </source>
</evidence>
<reference evidence="1" key="1">
    <citation type="submission" date="2021-06" db="EMBL/GenBank/DDBJ databases">
        <title>Parelaphostrongylus tenuis whole genome reference sequence.</title>
        <authorList>
            <person name="Garwood T.J."/>
            <person name="Larsen P.A."/>
            <person name="Fountain-Jones N.M."/>
            <person name="Garbe J.R."/>
            <person name="Macchietto M.G."/>
            <person name="Kania S.A."/>
            <person name="Gerhold R.W."/>
            <person name="Richards J.E."/>
            <person name="Wolf T.M."/>
        </authorList>
    </citation>
    <scope>NUCLEOTIDE SEQUENCE</scope>
    <source>
        <strain evidence="1">MNPRO001-30</strain>
        <tissue evidence="1">Meninges</tissue>
    </source>
</reference>
<sequence>MSDEIRQEALNFINQIRSQVALGQFELTDRLPSASYMNKLRLKLTSLKQTSKIPTGPYYAMDNELTSNVKTLTDHKALKSSLRYTIGKHSVKSI</sequence>
<protein>
    <submittedName>
        <fullName evidence="1">Uncharacterized protein</fullName>
    </submittedName>
</protein>
<proteinExistence type="predicted"/>
<gene>
    <name evidence="1" type="ORF">KIN20_028528</name>
</gene>
<dbReference type="Proteomes" id="UP001196413">
    <property type="component" value="Unassembled WGS sequence"/>
</dbReference>